<proteinExistence type="predicted"/>
<comment type="caution">
    <text evidence="1">The sequence shown here is derived from an EMBL/GenBank/DDBJ whole genome shotgun (WGS) entry which is preliminary data.</text>
</comment>
<evidence type="ECO:0000313" key="2">
    <source>
        <dbReference type="Proteomes" id="UP000054776"/>
    </source>
</evidence>
<dbReference type="Proteomes" id="UP000054776">
    <property type="component" value="Unassembled WGS sequence"/>
</dbReference>
<evidence type="ECO:0000313" key="1">
    <source>
        <dbReference type="EMBL" id="KRY02857.1"/>
    </source>
</evidence>
<gene>
    <name evidence="1" type="ORF">T01_5631</name>
</gene>
<reference evidence="1 2" key="1">
    <citation type="submission" date="2015-01" db="EMBL/GenBank/DDBJ databases">
        <title>Evolution of Trichinella species and genotypes.</title>
        <authorList>
            <person name="Korhonen P.K."/>
            <person name="Edoardo P."/>
            <person name="Giuseppe L.R."/>
            <person name="Gasser R.B."/>
        </authorList>
    </citation>
    <scope>NUCLEOTIDE SEQUENCE [LARGE SCALE GENOMIC DNA]</scope>
    <source>
        <strain evidence="1">ISS3</strain>
    </source>
</reference>
<organism evidence="1 2">
    <name type="scientific">Trichinella spiralis</name>
    <name type="common">Trichina worm</name>
    <dbReference type="NCBI Taxonomy" id="6334"/>
    <lineage>
        <taxon>Eukaryota</taxon>
        <taxon>Metazoa</taxon>
        <taxon>Ecdysozoa</taxon>
        <taxon>Nematoda</taxon>
        <taxon>Enoplea</taxon>
        <taxon>Dorylaimia</taxon>
        <taxon>Trichinellida</taxon>
        <taxon>Trichinellidae</taxon>
        <taxon>Trichinella</taxon>
    </lineage>
</organism>
<dbReference type="AlphaFoldDB" id="A0A0V0YR89"/>
<dbReference type="InParanoid" id="A0A0V0YR89"/>
<protein>
    <submittedName>
        <fullName evidence="1">Uncharacterized protein</fullName>
    </submittedName>
</protein>
<dbReference type="EMBL" id="JYDH01005733">
    <property type="protein sequence ID" value="KRY02857.1"/>
    <property type="molecule type" value="Genomic_DNA"/>
</dbReference>
<sequence length="41" mass="4710">MSENFLKSENQLAQMKLILNEQFAGRSLFMVQCVQGVFNES</sequence>
<name>A0A0V0YR89_TRISP</name>
<dbReference type="OrthoDB" id="5919399at2759"/>
<accession>A0A0V0YR89</accession>
<keyword evidence="2" id="KW-1185">Reference proteome</keyword>